<dbReference type="Pfam" id="PF10371">
    <property type="entry name" value="EKR"/>
    <property type="match status" value="1"/>
</dbReference>
<dbReference type="InterPro" id="IPR001094">
    <property type="entry name" value="Flavdoxin-like"/>
</dbReference>
<dbReference type="Pfam" id="PF12838">
    <property type="entry name" value="Fer4_7"/>
    <property type="match status" value="1"/>
</dbReference>
<evidence type="ECO:0000256" key="1">
    <source>
        <dbReference type="ARBA" id="ARBA00001917"/>
    </source>
</evidence>
<dbReference type="Gene3D" id="3.40.50.970">
    <property type="match status" value="2"/>
</dbReference>
<dbReference type="PROSITE" id="PS51384">
    <property type="entry name" value="FAD_FR"/>
    <property type="match status" value="1"/>
</dbReference>
<keyword evidence="10" id="KW-0249">Electron transport</keyword>
<dbReference type="InterPro" id="IPR011766">
    <property type="entry name" value="TPP_enzyme_TPP-bd"/>
</dbReference>
<sequence>MRTPWSQAAPQRILKALGHRQARTLSRTASNLEPRTPGTQEPGNTATTGKQQQTSFSTAAPAAEASAIAYNYEILDRALEHPDTPEAFVRDVVPCKNQKEVPMDGNQAASYVAYAMSETSFIYPISPATSMGEHMDNWASQQKQNAFGQTVRVITMQSEGGAVAACHGSVASGVLTSTFTASQGLLLMIPNLYLIAGELMPYVLHVSARTISKHALSIFNDHSDVMACRQTGFAMLCSFNVQEVQDLALVAHIASMRSRIPFLHFFDGFRTSHEIAKIKTIPYEDMRQLVPRDALQKNLRDLALNPQHPLIRGTGQRPDIFFQATVAAGRFYEACPDVVQACMDEVAKLTGRQYKLYEYMGSPTAERVVVMMGSAGETAEDVIDYMNKNGENVGLLKVRLYRPWSAKHFLAELPETVKSIAVLDRTREDGAQGNPLYLDVCSCIMDTGSPKLVVGGTYGLASKEFTPGQLVSVFDNLALGEKAKKRFVVGINDDVTHTSLPFDETFDTVPEGTTQCMFWGLGGDGTIGANKAAIKNLALDGGLNAQGYFSYDSHKEMGATISHLRFGEVPIRAHYMINSGADYIACHHPSYVRKFDLLAAIKPGGIFVLNCPWTTIEQIEENLTPKLKQDLASRKVKFFVLDATALALELGLGMRINTLMQSAFYRLSGVLPVEQALELLKVSINELYSKKGPEVVKANLKAVDGAEAGLRKIEVPESWANVSDVSVPKRELFHHVNVPDGVNKVVDKFIHEIMDPVLTLEGDRLPVSTFVPGGVMPPATCMHEKRGLAPQVPVWSPDKCTQCNYCAIVCPHAVIRPFLCDRNELQAAPEGFMARKATGGAEYAGMNFSIQISTNDCTGCAICVQSCPDDALHMEPYEQVKARYLDHWDYAISLPQRNPADKNTVKGSQFQLPMLEFSGACPGCGETPYVKLVTQLFGDRMVIANASGCSSVWGGTATTNPYTVNEKGFGPAWGRSLFEDNAEYGFGMAMGTKQRRMKLKLDVEKALGTCDLPKTLRSSFEGWLGCFDNYDKSAKFVDWIEKSLPKHVHEDPLLQEIYDCMDLLRPQSHWIIGGDGWAYDIGYGGLDHVLSRGENVNIMVLDTEMYSNTGGQSSKSTQKGTVLKFAQSGKKEMKKDLGMMAMTYGNVYVASIAIGANYNQSVQAIREAEAYDGPSLLLCYSPCIDWGIDMQYQMESQRIAVDSGYWKLYRYDPRLAAQGKVPLQLDSAKIKSDVKKFLETQNRFKQLLRKDKKKATEYFEDLSVSLHQSHEDLKRKSMDNFELLDHLKAMLGEATTGERALVLYASETGTAADVAKMFQAELKRRNVRAKCQAMDDYDFDNLPNENKVFMIAATCGQGEFPDNSKAFLKAISNPALPSDWLANTQFAVFALGDTAYVYYNKVGKDFDDRFAELGAQRLVPVGLANEKDDEKWETAWTEWVPELYGELQLESPKEELPPPTFIVKVESHASTSLSAETDIVLPAGAKLVPMKKAELLSPEGYERDIRHFELDLSETSVTYNLGDSLGIWPWNKKEHVEEFVAWYKMNLHDMISVEDPTDSEKLPSVLSVEQAFTQVLDIFGRPSRRFYELLTLLAKDPKEVEEIKHLMSKDGKEDFKAFLKETPNYFDLMKKWPSAQVPLDYLLEYVPLIKPRLYSIASAPETDGDTMQLCIVADDWYTPSGKYCHGLTTRYLRGLAPSDKHPVPIAARVNTASFTLPANPQVPMILVALGTGIAPCRALIRDRITAGERGEAMGPMGLFFGVRNRASEYSYGEDWDSLHDDGKGPLTVLAPAFSRDQKEKIYVQHRLQDHSALIYDWIVKQNGYYLLCGPGGPPCAASKQAVIDAITEHGAADGFTKEKAEQYVTDMQISGRFNEEVW</sequence>
<dbReference type="FunFam" id="3.40.50.970:FF:000012">
    <property type="entry name" value="Pyruvate:ferredoxin (Flavodoxin) oxidoreductase"/>
    <property type="match status" value="1"/>
</dbReference>
<dbReference type="Gene3D" id="3.40.50.920">
    <property type="match status" value="1"/>
</dbReference>
<dbReference type="InterPro" id="IPR017927">
    <property type="entry name" value="FAD-bd_FR_type"/>
</dbReference>
<dbReference type="Pfam" id="PF00175">
    <property type="entry name" value="NAD_binding_1"/>
    <property type="match status" value="1"/>
</dbReference>
<organism evidence="18">
    <name type="scientific">Eutreptiella gymnastica</name>
    <dbReference type="NCBI Taxonomy" id="73025"/>
    <lineage>
        <taxon>Eukaryota</taxon>
        <taxon>Discoba</taxon>
        <taxon>Euglenozoa</taxon>
        <taxon>Euglenida</taxon>
        <taxon>Spirocuta</taxon>
        <taxon>Euglenophyceae</taxon>
        <taxon>Eutreptiales</taxon>
        <taxon>Eutreptiaceae</taxon>
        <taxon>Eutreptiella</taxon>
    </lineage>
</organism>
<dbReference type="InterPro" id="IPR003097">
    <property type="entry name" value="CysJ-like_FAD-binding"/>
</dbReference>
<dbReference type="NCBIfam" id="TIGR02176">
    <property type="entry name" value="pyruv_ox_red"/>
    <property type="match status" value="1"/>
</dbReference>
<dbReference type="InterPro" id="IPR002880">
    <property type="entry name" value="Pyrv_Fd/Flavodoxin_OxRdtase_N"/>
</dbReference>
<dbReference type="GO" id="GO:0022900">
    <property type="term" value="P:electron transport chain"/>
    <property type="evidence" value="ECO:0007669"/>
    <property type="project" value="InterPro"/>
</dbReference>
<dbReference type="InterPro" id="IPR050722">
    <property type="entry name" value="Pyruvate:ferred/Flavod_OxRd"/>
</dbReference>
<dbReference type="SUPFAM" id="SSF52518">
    <property type="entry name" value="Thiamin diphosphate-binding fold (THDP-binding)"/>
    <property type="match status" value="2"/>
</dbReference>
<evidence type="ECO:0000256" key="8">
    <source>
        <dbReference type="ARBA" id="ARBA00022827"/>
    </source>
</evidence>
<evidence type="ECO:0000259" key="15">
    <source>
        <dbReference type="PROSITE" id="PS50902"/>
    </source>
</evidence>
<feature type="domain" description="4Fe-4S ferredoxin-type" evidence="16">
    <location>
        <begin position="791"/>
        <end position="817"/>
    </location>
</feature>
<dbReference type="PANTHER" id="PTHR32154">
    <property type="entry name" value="PYRUVATE-FLAVODOXIN OXIDOREDUCTASE-RELATED"/>
    <property type="match status" value="1"/>
</dbReference>
<dbReference type="Pfam" id="PF00667">
    <property type="entry name" value="FAD_binding_1"/>
    <property type="match status" value="1"/>
</dbReference>
<dbReference type="Gene3D" id="3.40.920.10">
    <property type="entry name" value="Pyruvate-ferredoxin oxidoreductase, PFOR, domain III"/>
    <property type="match status" value="1"/>
</dbReference>
<dbReference type="SUPFAM" id="SSF52922">
    <property type="entry name" value="TK C-terminal domain-like"/>
    <property type="match status" value="1"/>
</dbReference>
<comment type="cofactor">
    <cofactor evidence="1">
        <name>FMN</name>
        <dbReference type="ChEBI" id="CHEBI:58210"/>
    </cofactor>
</comment>
<dbReference type="GO" id="GO:0016903">
    <property type="term" value="F:oxidoreductase activity, acting on the aldehyde or oxo group of donors"/>
    <property type="evidence" value="ECO:0007669"/>
    <property type="project" value="InterPro"/>
</dbReference>
<dbReference type="Pfam" id="PF00258">
    <property type="entry name" value="Flavodoxin_1"/>
    <property type="match status" value="1"/>
</dbReference>
<keyword evidence="4" id="KW-0004">4Fe-4S</keyword>
<dbReference type="Gene3D" id="1.20.990.10">
    <property type="entry name" value="NADPH-cytochrome p450 Reductase, Chain A, domain 3"/>
    <property type="match status" value="1"/>
</dbReference>
<dbReference type="SUPFAM" id="SSF54862">
    <property type="entry name" value="4Fe-4S ferredoxins"/>
    <property type="match status" value="1"/>
</dbReference>
<dbReference type="InterPro" id="IPR023173">
    <property type="entry name" value="NADPH_Cyt_P450_Rdtase_alpha"/>
</dbReference>
<dbReference type="PROSITE" id="PS50902">
    <property type="entry name" value="FLAVODOXIN_LIKE"/>
    <property type="match status" value="1"/>
</dbReference>
<evidence type="ECO:0000259" key="16">
    <source>
        <dbReference type="PROSITE" id="PS51379"/>
    </source>
</evidence>
<protein>
    <submittedName>
        <fullName evidence="18">Uncharacterized protein</fullName>
    </submittedName>
</protein>
<evidence type="ECO:0000313" key="18">
    <source>
        <dbReference type="EMBL" id="CAE0826305.1"/>
    </source>
</evidence>
<evidence type="ECO:0000256" key="13">
    <source>
        <dbReference type="ARBA" id="ARBA00023014"/>
    </source>
</evidence>
<dbReference type="InterPro" id="IPR019456">
    <property type="entry name" value="Pyrv-flavodox_OxRtase_EKR"/>
</dbReference>
<feature type="region of interest" description="Disordered" evidence="14">
    <location>
        <begin position="25"/>
        <end position="60"/>
    </location>
</feature>
<name>A0A7S4G656_9EUGL</name>
<evidence type="ECO:0000256" key="3">
    <source>
        <dbReference type="ARBA" id="ARBA00022448"/>
    </source>
</evidence>
<feature type="domain" description="FAD-binding FR-type" evidence="17">
    <location>
        <begin position="1483"/>
        <end position="1717"/>
    </location>
</feature>
<dbReference type="FunFam" id="3.40.50.920:FF:000007">
    <property type="entry name" value="Pyruvate:ferredoxin (Flavodoxin) oxidoreductase"/>
    <property type="match status" value="1"/>
</dbReference>
<accession>A0A7S4G656</accession>
<keyword evidence="11" id="KW-0560">Oxidoreductase</keyword>
<dbReference type="Gene3D" id="3.30.70.20">
    <property type="match status" value="1"/>
</dbReference>
<evidence type="ECO:0000259" key="17">
    <source>
        <dbReference type="PROSITE" id="PS51384"/>
    </source>
</evidence>
<dbReference type="InterPro" id="IPR017900">
    <property type="entry name" value="4Fe4S_Fe_S_CS"/>
</dbReference>
<dbReference type="PROSITE" id="PS00198">
    <property type="entry name" value="4FE4S_FER_1"/>
    <property type="match status" value="1"/>
</dbReference>
<evidence type="ECO:0000256" key="10">
    <source>
        <dbReference type="ARBA" id="ARBA00022982"/>
    </source>
</evidence>
<feature type="domain" description="4Fe-4S ferredoxin-type" evidence="16">
    <location>
        <begin position="848"/>
        <end position="877"/>
    </location>
</feature>
<dbReference type="InterPro" id="IPR029061">
    <property type="entry name" value="THDP-binding"/>
</dbReference>
<proteinExistence type="predicted"/>
<reference evidence="18" key="1">
    <citation type="submission" date="2021-01" db="EMBL/GenBank/DDBJ databases">
        <authorList>
            <person name="Corre E."/>
            <person name="Pelletier E."/>
            <person name="Niang G."/>
            <person name="Scheremetjew M."/>
            <person name="Finn R."/>
            <person name="Kale V."/>
            <person name="Holt S."/>
            <person name="Cochrane G."/>
            <person name="Meng A."/>
            <person name="Brown T."/>
            <person name="Cohen L."/>
        </authorList>
    </citation>
    <scope>NUCLEOTIDE SEQUENCE</scope>
    <source>
        <strain evidence="18">CCMP1594</strain>
    </source>
</reference>
<dbReference type="CDD" id="cd07034">
    <property type="entry name" value="TPP_PYR_PFOR_IOR-alpha_like"/>
    <property type="match status" value="1"/>
</dbReference>
<dbReference type="InterPro" id="IPR039261">
    <property type="entry name" value="FNR_nucleotide-bd"/>
</dbReference>
<keyword evidence="12" id="KW-0408">Iron</keyword>
<dbReference type="Pfam" id="PF02775">
    <property type="entry name" value="TPP_enzyme_C"/>
    <property type="match status" value="1"/>
</dbReference>
<dbReference type="FunFam" id="3.40.50.970:FF:000041">
    <property type="entry name" value="Pyruvate:ferredoxin (Flavodoxin) oxidoreductase"/>
    <property type="match status" value="1"/>
</dbReference>
<evidence type="ECO:0000256" key="7">
    <source>
        <dbReference type="ARBA" id="ARBA00022723"/>
    </source>
</evidence>
<dbReference type="SMART" id="SM00890">
    <property type="entry name" value="EKR"/>
    <property type="match status" value="1"/>
</dbReference>
<dbReference type="Gene3D" id="4.10.780.10">
    <property type="entry name" value="Pyruvate-flavodoxin oxidoreductase, EKR domain"/>
    <property type="match status" value="1"/>
</dbReference>
<dbReference type="InterPro" id="IPR011895">
    <property type="entry name" value="Pyrv_flavodox_OxRed"/>
</dbReference>
<dbReference type="InterPro" id="IPR037112">
    <property type="entry name" value="Pyrv-flavodox_OxR_EKR_sf"/>
</dbReference>
<dbReference type="InterPro" id="IPR002869">
    <property type="entry name" value="Pyrv_flavodox_OxRed_cen"/>
</dbReference>
<evidence type="ECO:0000256" key="12">
    <source>
        <dbReference type="ARBA" id="ARBA00023004"/>
    </source>
</evidence>
<evidence type="ECO:0000256" key="11">
    <source>
        <dbReference type="ARBA" id="ARBA00023002"/>
    </source>
</evidence>
<dbReference type="Gene3D" id="3.40.50.80">
    <property type="entry name" value="Nucleotide-binding domain of ferredoxin-NADP reductase (FNR) module"/>
    <property type="match status" value="1"/>
</dbReference>
<evidence type="ECO:0000256" key="4">
    <source>
        <dbReference type="ARBA" id="ARBA00022485"/>
    </source>
</evidence>
<dbReference type="PROSITE" id="PS51379">
    <property type="entry name" value="4FE4S_FER_2"/>
    <property type="match status" value="2"/>
</dbReference>
<keyword evidence="7" id="KW-0479">Metal-binding</keyword>
<evidence type="ECO:0000256" key="5">
    <source>
        <dbReference type="ARBA" id="ARBA00022630"/>
    </source>
</evidence>
<feature type="domain" description="Flavodoxin-like" evidence="15">
    <location>
        <begin position="1300"/>
        <end position="1444"/>
    </location>
</feature>
<dbReference type="InterPro" id="IPR001709">
    <property type="entry name" value="Flavoprot_Pyr_Nucl_cyt_Rdtase"/>
</dbReference>
<dbReference type="Pfam" id="PF01558">
    <property type="entry name" value="POR"/>
    <property type="match status" value="1"/>
</dbReference>
<dbReference type="Gene3D" id="3.40.50.360">
    <property type="match status" value="1"/>
</dbReference>
<keyword evidence="6" id="KW-0288">FMN</keyword>
<evidence type="ECO:0000256" key="6">
    <source>
        <dbReference type="ARBA" id="ARBA00022643"/>
    </source>
</evidence>
<dbReference type="InterPro" id="IPR017938">
    <property type="entry name" value="Riboflavin_synthase-like_b-brl"/>
</dbReference>
<dbReference type="FunFam" id="3.40.920.10:FF:000001">
    <property type="entry name" value="Pyruvate:ferredoxin (Flavodoxin) oxidoreductase"/>
    <property type="match status" value="1"/>
</dbReference>
<evidence type="ECO:0000256" key="9">
    <source>
        <dbReference type="ARBA" id="ARBA00022857"/>
    </source>
</evidence>
<keyword evidence="9" id="KW-0521">NADP</keyword>
<dbReference type="InterPro" id="IPR019752">
    <property type="entry name" value="Pyrv/ketoisovalerate_OxRed_cat"/>
</dbReference>
<dbReference type="PRINTS" id="PR00371">
    <property type="entry name" value="FPNCR"/>
</dbReference>
<feature type="compositionally biased region" description="Polar residues" evidence="14">
    <location>
        <begin position="25"/>
        <end position="58"/>
    </location>
</feature>
<dbReference type="PRINTS" id="PR00369">
    <property type="entry name" value="FLAVODOXIN"/>
</dbReference>
<dbReference type="GO" id="GO:0010181">
    <property type="term" value="F:FMN binding"/>
    <property type="evidence" value="ECO:0007669"/>
    <property type="project" value="InterPro"/>
</dbReference>
<dbReference type="SUPFAM" id="SSF52343">
    <property type="entry name" value="Ferredoxin reductase-like, C-terminal NADP-linked domain"/>
    <property type="match status" value="1"/>
</dbReference>
<dbReference type="InterPro" id="IPR033412">
    <property type="entry name" value="PFOR_II"/>
</dbReference>
<dbReference type="GO" id="GO:0005506">
    <property type="term" value="F:iron ion binding"/>
    <property type="evidence" value="ECO:0007669"/>
    <property type="project" value="InterPro"/>
</dbReference>
<dbReference type="Pfam" id="PF01855">
    <property type="entry name" value="POR_N"/>
    <property type="match status" value="1"/>
</dbReference>
<dbReference type="GO" id="GO:0051539">
    <property type="term" value="F:4 iron, 4 sulfur cluster binding"/>
    <property type="evidence" value="ECO:0007669"/>
    <property type="project" value="UniProtKB-KW"/>
</dbReference>
<dbReference type="Gene3D" id="2.40.30.10">
    <property type="entry name" value="Translation factors"/>
    <property type="match status" value="1"/>
</dbReference>
<dbReference type="EMBL" id="HBJA01108792">
    <property type="protein sequence ID" value="CAE0826305.1"/>
    <property type="molecule type" value="Transcribed_RNA"/>
</dbReference>
<dbReference type="InterPro" id="IPR008254">
    <property type="entry name" value="Flavodoxin/NO_synth"/>
</dbReference>
<dbReference type="SUPFAM" id="SSF63380">
    <property type="entry name" value="Riboflavin synthase domain-like"/>
    <property type="match status" value="1"/>
</dbReference>
<dbReference type="Pfam" id="PF17147">
    <property type="entry name" value="PFOR_II"/>
    <property type="match status" value="1"/>
</dbReference>
<dbReference type="InterPro" id="IPR017896">
    <property type="entry name" value="4Fe4S_Fe-S-bd"/>
</dbReference>
<keyword evidence="13" id="KW-0411">Iron-sulfur</keyword>
<comment type="cofactor">
    <cofactor evidence="2">
        <name>FAD</name>
        <dbReference type="ChEBI" id="CHEBI:57692"/>
    </cofactor>
</comment>
<dbReference type="InterPro" id="IPR029039">
    <property type="entry name" value="Flavoprotein-like_sf"/>
</dbReference>
<evidence type="ECO:0000256" key="14">
    <source>
        <dbReference type="SAM" id="MobiDB-lite"/>
    </source>
</evidence>
<keyword evidence="8" id="KW-0274">FAD</keyword>
<keyword evidence="5" id="KW-0285">Flavoprotein</keyword>
<keyword evidence="3" id="KW-0813">Transport</keyword>
<evidence type="ECO:0000256" key="2">
    <source>
        <dbReference type="ARBA" id="ARBA00001974"/>
    </source>
</evidence>
<dbReference type="SUPFAM" id="SSF52218">
    <property type="entry name" value="Flavoproteins"/>
    <property type="match status" value="1"/>
</dbReference>
<dbReference type="PANTHER" id="PTHR32154:SF0">
    <property type="entry name" value="PYRUVATE-FLAVODOXIN OXIDOREDUCTASE-RELATED"/>
    <property type="match status" value="1"/>
</dbReference>
<dbReference type="InterPro" id="IPR009014">
    <property type="entry name" value="Transketo_C/PFOR_II"/>
</dbReference>
<dbReference type="InterPro" id="IPR001433">
    <property type="entry name" value="OxRdtase_FAD/NAD-bd"/>
</dbReference>
<dbReference type="GO" id="GO:0006979">
    <property type="term" value="P:response to oxidative stress"/>
    <property type="evidence" value="ECO:0007669"/>
    <property type="project" value="TreeGrafter"/>
</dbReference>
<dbReference type="SUPFAM" id="SSF53323">
    <property type="entry name" value="Pyruvate-ferredoxin oxidoreductase, PFOR, domain III"/>
    <property type="match status" value="1"/>
</dbReference>
<gene>
    <name evidence="18" type="ORF">EGYM00163_LOCUS37561</name>
</gene>
<dbReference type="GO" id="GO:0030976">
    <property type="term" value="F:thiamine pyrophosphate binding"/>
    <property type="evidence" value="ECO:0007669"/>
    <property type="project" value="InterPro"/>
</dbReference>